<evidence type="ECO:0000256" key="8">
    <source>
        <dbReference type="HAMAP-Rule" id="MF_00131"/>
    </source>
</evidence>
<comment type="subunit">
    <text evidence="2 8">Tetramer of two alpha and two beta chains.</text>
</comment>
<dbReference type="Proteomes" id="UP000030700">
    <property type="component" value="Unassembled WGS sequence"/>
</dbReference>
<dbReference type="InterPro" id="IPR011060">
    <property type="entry name" value="RibuloseP-bd_barrel"/>
</dbReference>
<comment type="similarity">
    <text evidence="8 9">Belongs to the TrpA family.</text>
</comment>
<dbReference type="HOGENOM" id="CLU_016734_0_4_0"/>
<evidence type="ECO:0000256" key="1">
    <source>
        <dbReference type="ARBA" id="ARBA00004733"/>
    </source>
</evidence>
<keyword evidence="3 8" id="KW-0028">Amino-acid biosynthesis</keyword>
<dbReference type="NCBIfam" id="TIGR00262">
    <property type="entry name" value="trpA"/>
    <property type="match status" value="1"/>
</dbReference>
<dbReference type="EMBL" id="DF820455">
    <property type="protein sequence ID" value="GAK49633.1"/>
    <property type="molecule type" value="Genomic_DNA"/>
</dbReference>
<reference evidence="10 11" key="1">
    <citation type="journal article" date="2015" name="PeerJ">
        <title>First genomic representation of candidate bacterial phylum KSB3 points to enhanced environmental sensing as a trigger of wastewater bulking.</title>
        <authorList>
            <person name="Sekiguchi Y."/>
            <person name="Ohashi A."/>
            <person name="Parks D.H."/>
            <person name="Yamauchi T."/>
            <person name="Tyson G.W."/>
            <person name="Hugenholtz P."/>
        </authorList>
    </citation>
    <scope>NUCLEOTIDE SEQUENCE [LARGE SCALE GENOMIC DNA]</scope>
</reference>
<dbReference type="EC" id="4.2.1.20" evidence="8"/>
<gene>
    <name evidence="8" type="primary">trpA</name>
    <name evidence="10" type="ORF">U14_00856</name>
</gene>
<evidence type="ECO:0000256" key="7">
    <source>
        <dbReference type="ARBA" id="ARBA00049047"/>
    </source>
</evidence>
<protein>
    <recommendedName>
        <fullName evidence="8">Tryptophan synthase alpha chain</fullName>
        <ecNumber evidence="8">4.2.1.20</ecNumber>
    </recommendedName>
</protein>
<dbReference type="AlphaFoldDB" id="A0A0S6VW71"/>
<evidence type="ECO:0000256" key="2">
    <source>
        <dbReference type="ARBA" id="ARBA00011270"/>
    </source>
</evidence>
<dbReference type="InterPro" id="IPR002028">
    <property type="entry name" value="Trp_synthase_suA"/>
</dbReference>
<dbReference type="PANTHER" id="PTHR43406">
    <property type="entry name" value="TRYPTOPHAN SYNTHASE, ALPHA CHAIN"/>
    <property type="match status" value="1"/>
</dbReference>
<dbReference type="SUPFAM" id="SSF51366">
    <property type="entry name" value="Ribulose-phoshate binding barrel"/>
    <property type="match status" value="1"/>
</dbReference>
<dbReference type="HAMAP" id="MF_00131">
    <property type="entry name" value="Trp_synth_alpha"/>
    <property type="match status" value="1"/>
</dbReference>
<feature type="active site" description="Proton acceptor" evidence="8">
    <location>
        <position position="47"/>
    </location>
</feature>
<dbReference type="Gene3D" id="3.20.20.70">
    <property type="entry name" value="Aldolase class I"/>
    <property type="match status" value="1"/>
</dbReference>
<dbReference type="STRING" id="1499966.U14_00856"/>
<feature type="active site" description="Proton acceptor" evidence="8">
    <location>
        <position position="58"/>
    </location>
</feature>
<dbReference type="Pfam" id="PF00290">
    <property type="entry name" value="Trp_syntA"/>
    <property type="match status" value="1"/>
</dbReference>
<evidence type="ECO:0000313" key="11">
    <source>
        <dbReference type="Proteomes" id="UP000030700"/>
    </source>
</evidence>
<dbReference type="CDD" id="cd04724">
    <property type="entry name" value="Tryptophan_synthase_alpha"/>
    <property type="match status" value="1"/>
</dbReference>
<keyword evidence="6 8" id="KW-0456">Lyase</keyword>
<comment type="pathway">
    <text evidence="1 8">Amino-acid biosynthesis; L-tryptophan biosynthesis; L-tryptophan from chorismate: step 5/5.</text>
</comment>
<evidence type="ECO:0000256" key="5">
    <source>
        <dbReference type="ARBA" id="ARBA00023141"/>
    </source>
</evidence>
<evidence type="ECO:0000256" key="3">
    <source>
        <dbReference type="ARBA" id="ARBA00022605"/>
    </source>
</evidence>
<keyword evidence="5 8" id="KW-0057">Aromatic amino acid biosynthesis</keyword>
<proteinExistence type="inferred from homology"/>
<keyword evidence="11" id="KW-1185">Reference proteome</keyword>
<name>A0A0S6VW71_9BACT</name>
<evidence type="ECO:0000256" key="9">
    <source>
        <dbReference type="RuleBase" id="RU003662"/>
    </source>
</evidence>
<dbReference type="UniPathway" id="UPA00035">
    <property type="reaction ID" value="UER00044"/>
</dbReference>
<sequence length="254" mass="28173">MLEQYIREQRAKKEILLMTHLVLGYPSFEANREIIAQMADAGVELTELQIPFSEPTSDGPVIMQANDGSLKRGTTVAACFEFAQDICAAYPQIKFLFMTYCNIMFMRGTDRFVADAKRAGVQGLIIPDLPPEEGVEYLEACRRYVVDPIFIFTPTNTRERLETLANATQGFVYCVGRRGVTGIKTNFTEEISTLVDAYKRATNLPLALGFGIQDKADVDFLKGKVDIAVLGTKVLKLHEEQGSAAVGAFLRGVR</sequence>
<dbReference type="InterPro" id="IPR013785">
    <property type="entry name" value="Aldolase_TIM"/>
</dbReference>
<evidence type="ECO:0000256" key="4">
    <source>
        <dbReference type="ARBA" id="ARBA00022822"/>
    </source>
</evidence>
<dbReference type="GO" id="GO:0005829">
    <property type="term" value="C:cytosol"/>
    <property type="evidence" value="ECO:0007669"/>
    <property type="project" value="TreeGrafter"/>
</dbReference>
<comment type="catalytic activity">
    <reaction evidence="7 8">
        <text>(1S,2R)-1-C-(indol-3-yl)glycerol 3-phosphate + L-serine = D-glyceraldehyde 3-phosphate + L-tryptophan + H2O</text>
        <dbReference type="Rhea" id="RHEA:10532"/>
        <dbReference type="ChEBI" id="CHEBI:15377"/>
        <dbReference type="ChEBI" id="CHEBI:33384"/>
        <dbReference type="ChEBI" id="CHEBI:57912"/>
        <dbReference type="ChEBI" id="CHEBI:58866"/>
        <dbReference type="ChEBI" id="CHEBI:59776"/>
        <dbReference type="EC" id="4.2.1.20"/>
    </reaction>
</comment>
<keyword evidence="4 8" id="KW-0822">Tryptophan biosynthesis</keyword>
<accession>A0A0S6VW71</accession>
<organism evidence="10 11">
    <name type="scientific">Candidatus Moduliflexus flocculans</name>
    <dbReference type="NCBI Taxonomy" id="1499966"/>
    <lineage>
        <taxon>Bacteria</taxon>
        <taxon>Candidatus Moduliflexota</taxon>
        <taxon>Candidatus Moduliflexia</taxon>
        <taxon>Candidatus Moduliflexales</taxon>
        <taxon>Candidatus Moduliflexaceae</taxon>
    </lineage>
</organism>
<dbReference type="PANTHER" id="PTHR43406:SF1">
    <property type="entry name" value="TRYPTOPHAN SYNTHASE ALPHA CHAIN, CHLOROPLASTIC"/>
    <property type="match status" value="1"/>
</dbReference>
<dbReference type="GO" id="GO:0004834">
    <property type="term" value="F:tryptophan synthase activity"/>
    <property type="evidence" value="ECO:0007669"/>
    <property type="project" value="UniProtKB-UniRule"/>
</dbReference>
<evidence type="ECO:0000313" key="10">
    <source>
        <dbReference type="EMBL" id="GAK49633.1"/>
    </source>
</evidence>
<evidence type="ECO:0000256" key="6">
    <source>
        <dbReference type="ARBA" id="ARBA00023239"/>
    </source>
</evidence>
<comment type="function">
    <text evidence="8">The alpha subunit is responsible for the aldol cleavage of indoleglycerol phosphate to indole and glyceraldehyde 3-phosphate.</text>
</comment>